<organism evidence="3 4">
    <name type="scientific">Galeopterus variegatus</name>
    <name type="common">Malayan flying lemur</name>
    <name type="synonym">Cynocephalus variegatus</name>
    <dbReference type="NCBI Taxonomy" id="482537"/>
    <lineage>
        <taxon>Eukaryota</taxon>
        <taxon>Metazoa</taxon>
        <taxon>Chordata</taxon>
        <taxon>Craniata</taxon>
        <taxon>Vertebrata</taxon>
        <taxon>Euteleostomi</taxon>
        <taxon>Mammalia</taxon>
        <taxon>Eutheria</taxon>
        <taxon>Euarchontoglires</taxon>
        <taxon>Dermoptera</taxon>
        <taxon>Cynocephalidae</taxon>
        <taxon>Galeopterus</taxon>
    </lineage>
</organism>
<name>A0ABM0SCM2_GALVR</name>
<keyword evidence="3" id="KW-1185">Reference proteome</keyword>
<gene>
    <name evidence="4" type="primary">LOC103607936</name>
</gene>
<accession>A0ABM0SCM2</accession>
<evidence type="ECO:0000313" key="3">
    <source>
        <dbReference type="Proteomes" id="UP000694923"/>
    </source>
</evidence>
<dbReference type="InterPro" id="IPR051412">
    <property type="entry name" value="Formin_Homology_Diaphanous_sf"/>
</dbReference>
<feature type="compositionally biased region" description="Pro residues" evidence="2">
    <location>
        <begin position="300"/>
        <end position="330"/>
    </location>
</feature>
<protein>
    <submittedName>
        <fullName evidence="4">Formin-2-like</fullName>
    </submittedName>
</protein>
<dbReference type="Gene3D" id="1.20.58.2220">
    <property type="entry name" value="Formin, FH2 domain"/>
    <property type="match status" value="1"/>
</dbReference>
<feature type="coiled-coil region" evidence="1">
    <location>
        <begin position="7"/>
        <end position="34"/>
    </location>
</feature>
<feature type="non-terminal residue" evidence="4">
    <location>
        <position position="1"/>
    </location>
</feature>
<sequence length="508" mass="54436">EVFDMKYEGQTTVIQQLEQTIEDLRTRIAELEKQDPAVTMEPARGRHRVESGVTPSEDVCLDTFRVGEKDVQCQRTLQAKSIQTSPTEDGGIPTLPSVNGLSEGPLCPPGTESGEAAVPSSPSGLQTKFCSEISLIVSPRRISVQLDTHQSIQSISQPPPSPCLLWSGGQGQTGCGQGQTGSQLSHPSLHTEFETSHEHSVFSSSENSCNIPPPPPLPCTESSSSMPVLDRVIPLPPPAPVMTVPALPSTSIPPPLQGTEMLPPFPFALARVEIPPPPTLPGVGIPPPPPLPGARIPPPPPLPGMGIPPAPAPPPHPPGTGILPPPPPLLPGSGLPLPSQVGSSTLPARQVCGFLPPPLPAGLFGLGMNQDKGCRKQPIEPCRPMKPLCWTRIQLHSKRDSSSSLIWEKIEEPSIDCHEFEELFSKTAVKERKKPISDTISKTKAKQKDWAFWHIKKMKKTAGTERKQAEILGTDQALLKEKNLLGCTRSGQQPRAALKMEDSTRCGG</sequence>
<dbReference type="InterPro" id="IPR042201">
    <property type="entry name" value="FH2_Formin_sf"/>
</dbReference>
<reference evidence="4" key="1">
    <citation type="submission" date="2025-08" db="UniProtKB">
        <authorList>
            <consortium name="RefSeq"/>
        </authorList>
    </citation>
    <scope>IDENTIFICATION</scope>
</reference>
<proteinExistence type="predicted"/>
<dbReference type="Proteomes" id="UP000694923">
    <property type="component" value="Unplaced"/>
</dbReference>
<dbReference type="PANTHER" id="PTHR45691">
    <property type="entry name" value="PROTEIN DIAPHANOUS"/>
    <property type="match status" value="1"/>
</dbReference>
<evidence type="ECO:0000313" key="4">
    <source>
        <dbReference type="RefSeq" id="XP_008590613.1"/>
    </source>
</evidence>
<evidence type="ECO:0000256" key="1">
    <source>
        <dbReference type="SAM" id="Coils"/>
    </source>
</evidence>
<dbReference type="RefSeq" id="XP_008590613.1">
    <property type="nucleotide sequence ID" value="XM_008592391.1"/>
</dbReference>
<dbReference type="PANTHER" id="PTHR45691:SF6">
    <property type="entry name" value="PROTEIN DIAPHANOUS"/>
    <property type="match status" value="1"/>
</dbReference>
<keyword evidence="1" id="KW-0175">Coiled coil</keyword>
<dbReference type="GeneID" id="103607936"/>
<feature type="region of interest" description="Disordered" evidence="2">
    <location>
        <begin position="300"/>
        <end position="332"/>
    </location>
</feature>
<evidence type="ECO:0000256" key="2">
    <source>
        <dbReference type="SAM" id="MobiDB-lite"/>
    </source>
</evidence>